<organism evidence="1 2">
    <name type="scientific">Ditylenchus dipsaci</name>
    <dbReference type="NCBI Taxonomy" id="166011"/>
    <lineage>
        <taxon>Eukaryota</taxon>
        <taxon>Metazoa</taxon>
        <taxon>Ecdysozoa</taxon>
        <taxon>Nematoda</taxon>
        <taxon>Chromadorea</taxon>
        <taxon>Rhabditida</taxon>
        <taxon>Tylenchina</taxon>
        <taxon>Tylenchomorpha</taxon>
        <taxon>Sphaerularioidea</taxon>
        <taxon>Anguinidae</taxon>
        <taxon>Anguininae</taxon>
        <taxon>Ditylenchus</taxon>
    </lineage>
</organism>
<protein>
    <submittedName>
        <fullName evidence="2">Uncharacterized protein</fullName>
    </submittedName>
</protein>
<accession>A0A915CWG7</accession>
<name>A0A915CWG7_9BILA</name>
<reference evidence="2" key="1">
    <citation type="submission" date="2022-11" db="UniProtKB">
        <authorList>
            <consortium name="WormBaseParasite"/>
        </authorList>
    </citation>
    <scope>IDENTIFICATION</scope>
</reference>
<dbReference type="WBParaSite" id="jg13333">
    <property type="protein sequence ID" value="jg13333"/>
    <property type="gene ID" value="jg13333"/>
</dbReference>
<dbReference type="Proteomes" id="UP000887574">
    <property type="component" value="Unplaced"/>
</dbReference>
<dbReference type="AlphaFoldDB" id="A0A915CWG7"/>
<proteinExistence type="predicted"/>
<evidence type="ECO:0000313" key="1">
    <source>
        <dbReference type="Proteomes" id="UP000887574"/>
    </source>
</evidence>
<evidence type="ECO:0000313" key="2">
    <source>
        <dbReference type="WBParaSite" id="jg13333"/>
    </source>
</evidence>
<sequence>MFLLLLNSIKFENVSNCGIQLQLYPTVVSNCNCIQSNGSPRGIVAVPMFSTPALLRVSFLKIQNGGGFDARRNICAVSTCPLAEEIQKDTSFLFGLEHLIPNAKVGHAHMDYERGLISAFEHSHNLAERHGCFAHYARALYRRVQKLDLVQIYKREGRLSCARNPDGSSIFVIGSAEKKLISYFKDVDLGGSYRRKINVSNKPLELLCFDCERQIKDKEFSRGWHNTLKLALASSDGKKPRFWKWLRKLKQECSMMEAQLVSMRGTPKKLRLEDQRIAIKRKRISENYNRERVFEYVMRRADLTVLNQFLSSNLLLFTM</sequence>
<keyword evidence="1" id="KW-1185">Reference proteome</keyword>